<dbReference type="Proteomes" id="UP001628156">
    <property type="component" value="Unassembled WGS sequence"/>
</dbReference>
<name>A0ABQ0DKX2_9EUKA</name>
<comment type="caution">
    <text evidence="2">The sequence shown here is derived from an EMBL/GenBank/DDBJ whole genome shotgun (WGS) entry which is preliminary data.</text>
</comment>
<proteinExistence type="predicted"/>
<evidence type="ECO:0000256" key="1">
    <source>
        <dbReference type="SAM" id="MobiDB-lite"/>
    </source>
</evidence>
<protein>
    <submittedName>
        <fullName evidence="2">Uncharacterized protein</fullName>
    </submittedName>
</protein>
<feature type="region of interest" description="Disordered" evidence="1">
    <location>
        <begin position="39"/>
        <end position="58"/>
    </location>
</feature>
<sequence>MATSVFTPCKKEFYQILDGYNTIKSPSLSSETVNTTIPSSAEIKSNSPKRKRWDKTSREKAVKIGKEMGLSKATRLLQKTPEYKGLCASTLYYWIKSSEHKTSNLPSGL</sequence>
<gene>
    <name evidence="2" type="ORF">ENUP19_0144G0010</name>
</gene>
<evidence type="ECO:0000313" key="2">
    <source>
        <dbReference type="EMBL" id="GAB1223367.1"/>
    </source>
</evidence>
<organism evidence="2 3">
    <name type="scientific">Entamoeba nuttalli</name>
    <dbReference type="NCBI Taxonomy" id="412467"/>
    <lineage>
        <taxon>Eukaryota</taxon>
        <taxon>Amoebozoa</taxon>
        <taxon>Evosea</taxon>
        <taxon>Archamoebae</taxon>
        <taxon>Mastigamoebida</taxon>
        <taxon>Entamoebidae</taxon>
        <taxon>Entamoeba</taxon>
    </lineage>
</organism>
<keyword evidence="3" id="KW-1185">Reference proteome</keyword>
<dbReference type="EMBL" id="BAAFRS010000144">
    <property type="protein sequence ID" value="GAB1223367.1"/>
    <property type="molecule type" value="Genomic_DNA"/>
</dbReference>
<accession>A0ABQ0DKX2</accession>
<reference evidence="2 3" key="1">
    <citation type="journal article" date="2019" name="PLoS Negl. Trop. Dis.">
        <title>Whole genome sequencing of Entamoeba nuttalli reveals mammalian host-related molecular signatures and a novel octapeptide-repeat surface protein.</title>
        <authorList>
            <person name="Tanaka M."/>
            <person name="Makiuchi T."/>
            <person name="Komiyama T."/>
            <person name="Shiina T."/>
            <person name="Osaki K."/>
            <person name="Tachibana H."/>
        </authorList>
    </citation>
    <scope>NUCLEOTIDE SEQUENCE [LARGE SCALE GENOMIC DNA]</scope>
    <source>
        <strain evidence="2 3">P19-061405</strain>
    </source>
</reference>
<evidence type="ECO:0000313" key="3">
    <source>
        <dbReference type="Proteomes" id="UP001628156"/>
    </source>
</evidence>